<dbReference type="Proteomes" id="UP000749309">
    <property type="component" value="Unassembled WGS sequence"/>
</dbReference>
<dbReference type="AlphaFoldDB" id="A0A9P4YIY4"/>
<gene>
    <name evidence="2" type="ORF">GY632_1363</name>
</gene>
<organism evidence="2 3">
    <name type="scientific">Trichophyton interdigitale</name>
    <dbReference type="NCBI Taxonomy" id="101480"/>
    <lineage>
        <taxon>Eukaryota</taxon>
        <taxon>Fungi</taxon>
        <taxon>Dikarya</taxon>
        <taxon>Ascomycota</taxon>
        <taxon>Pezizomycotina</taxon>
        <taxon>Eurotiomycetes</taxon>
        <taxon>Eurotiomycetidae</taxon>
        <taxon>Onygenales</taxon>
        <taxon>Arthrodermataceae</taxon>
        <taxon>Trichophyton</taxon>
    </lineage>
</organism>
<reference evidence="2" key="1">
    <citation type="submission" date="2020-03" db="EMBL/GenBank/DDBJ databases">
        <title>Whole Genome Sequence of Trichophyton interdigitale from India.</title>
        <authorList>
            <person name="Kumar P."/>
        </authorList>
    </citation>
    <scope>NUCLEOTIDE SEQUENCE</scope>
    <source>
        <strain evidence="2">UCMS-IGIB-CI14</strain>
    </source>
</reference>
<evidence type="ECO:0000313" key="2">
    <source>
        <dbReference type="EMBL" id="KAF3899338.1"/>
    </source>
</evidence>
<protein>
    <recommendedName>
        <fullName evidence="4">Tautomerase cis-CaaD-like domain-containing protein</fullName>
    </recommendedName>
</protein>
<feature type="chain" id="PRO_5040257267" description="Tautomerase cis-CaaD-like domain-containing protein" evidence="1">
    <location>
        <begin position="20"/>
        <end position="109"/>
    </location>
</feature>
<name>A0A9P4YIY4_9EURO</name>
<evidence type="ECO:0000313" key="3">
    <source>
        <dbReference type="Proteomes" id="UP000749309"/>
    </source>
</evidence>
<comment type="caution">
    <text evidence="2">The sequence shown here is derived from an EMBL/GenBank/DDBJ whole genome shotgun (WGS) entry which is preliminary data.</text>
</comment>
<keyword evidence="1" id="KW-0732">Signal</keyword>
<proteinExistence type="predicted"/>
<feature type="signal peptide" evidence="1">
    <location>
        <begin position="1"/>
        <end position="19"/>
    </location>
</feature>
<sequence length="109" mass="12098">MPPLHVVLCHYTLLNLVFGISTASPQGRRALVEQAYSDQRVDVTHQSLVFFRDRDEEGHGNICIVLKGFLEDPYMCFGTHTGAPSSKRKDLQMFNAVATASFNDLVKAG</sequence>
<evidence type="ECO:0008006" key="4">
    <source>
        <dbReference type="Google" id="ProtNLM"/>
    </source>
</evidence>
<accession>A0A9P4YIY4</accession>
<dbReference type="EMBL" id="JAAQVJ010000026">
    <property type="protein sequence ID" value="KAF3899338.1"/>
    <property type="molecule type" value="Genomic_DNA"/>
</dbReference>
<evidence type="ECO:0000256" key="1">
    <source>
        <dbReference type="SAM" id="SignalP"/>
    </source>
</evidence>